<dbReference type="GO" id="GO:0009062">
    <property type="term" value="P:fatty acid catabolic process"/>
    <property type="evidence" value="ECO:0007669"/>
    <property type="project" value="TreeGrafter"/>
</dbReference>
<dbReference type="Pfam" id="PF02551">
    <property type="entry name" value="Acyl_CoA_thio"/>
    <property type="match status" value="1"/>
</dbReference>
<comment type="subunit">
    <text evidence="2">Homotetramer.</text>
</comment>
<dbReference type="FunFam" id="2.40.160.210:FF:000001">
    <property type="entry name" value="Acyl-CoA thioesterase II"/>
    <property type="match status" value="1"/>
</dbReference>
<evidence type="ECO:0000256" key="5">
    <source>
        <dbReference type="ARBA" id="ARBA00038894"/>
    </source>
</evidence>
<dbReference type="NCBIfam" id="TIGR00189">
    <property type="entry name" value="tesB"/>
    <property type="match status" value="1"/>
</dbReference>
<dbReference type="AlphaFoldDB" id="A0AAD1G0V6"/>
<gene>
    <name evidence="11" type="primary">tesB</name>
    <name evidence="12" type="ORF">DFR51_0677</name>
    <name evidence="11" type="ORF">SmB9_17070</name>
</gene>
<dbReference type="RefSeq" id="WP_121047613.1">
    <property type="nucleotide sequence ID" value="NZ_AP018711.1"/>
</dbReference>
<dbReference type="Gene3D" id="2.40.160.210">
    <property type="entry name" value="Acyl-CoA thioesterase, double hotdog domain"/>
    <property type="match status" value="1"/>
</dbReference>
<dbReference type="InterPro" id="IPR025652">
    <property type="entry name" value="TesB_C"/>
</dbReference>
<dbReference type="Proteomes" id="UP000275727">
    <property type="component" value="Chromosome"/>
</dbReference>
<dbReference type="KEGG" id="smic:SmB9_17070"/>
<comment type="catalytic activity">
    <reaction evidence="6">
        <text>a fatty acyl-CoA + H2O = a fatty acid + CoA + H(+)</text>
        <dbReference type="Rhea" id="RHEA:16781"/>
        <dbReference type="ChEBI" id="CHEBI:15377"/>
        <dbReference type="ChEBI" id="CHEBI:15378"/>
        <dbReference type="ChEBI" id="CHEBI:28868"/>
        <dbReference type="ChEBI" id="CHEBI:57287"/>
        <dbReference type="ChEBI" id="CHEBI:77636"/>
        <dbReference type="EC" id="3.1.2.20"/>
    </reaction>
    <physiologicalReaction direction="left-to-right" evidence="6">
        <dbReference type="Rhea" id="RHEA:16782"/>
    </physiologicalReaction>
</comment>
<dbReference type="InterPro" id="IPR042171">
    <property type="entry name" value="Acyl-CoA_hotdog"/>
</dbReference>
<comment type="similarity">
    <text evidence="1">Belongs to the C/M/P thioester hydrolase family.</text>
</comment>
<evidence type="ECO:0000256" key="6">
    <source>
        <dbReference type="ARBA" id="ARBA00050943"/>
    </source>
</evidence>
<accession>A0AAD1G0V6</accession>
<dbReference type="GO" id="GO:0005829">
    <property type="term" value="C:cytosol"/>
    <property type="evidence" value="ECO:0007669"/>
    <property type="project" value="TreeGrafter"/>
</dbReference>
<keyword evidence="3" id="KW-0378">Hydrolase</keyword>
<proteinExistence type="inferred from homology"/>
<dbReference type="GO" id="GO:0006637">
    <property type="term" value="P:acyl-CoA metabolic process"/>
    <property type="evidence" value="ECO:0007669"/>
    <property type="project" value="InterPro"/>
</dbReference>
<evidence type="ECO:0000313" key="14">
    <source>
        <dbReference type="Proteomes" id="UP000276029"/>
    </source>
</evidence>
<evidence type="ECO:0000313" key="12">
    <source>
        <dbReference type="EMBL" id="RKS91128.1"/>
    </source>
</evidence>
<name>A0AAD1G0V6_SPHMI</name>
<feature type="domain" description="Acyl-CoA thioesterase-like N-terminal HotDog" evidence="10">
    <location>
        <begin position="35"/>
        <end position="111"/>
    </location>
</feature>
<dbReference type="InterPro" id="IPR049449">
    <property type="entry name" value="TesB_ACOT8-like_N"/>
</dbReference>
<evidence type="ECO:0000256" key="8">
    <source>
        <dbReference type="ARBA" id="ARBA00079653"/>
    </source>
</evidence>
<dbReference type="Pfam" id="PF13622">
    <property type="entry name" value="4HBT_3"/>
    <property type="match status" value="1"/>
</dbReference>
<dbReference type="EMBL" id="AP018711">
    <property type="protein sequence ID" value="BBE34049.1"/>
    <property type="molecule type" value="Genomic_DNA"/>
</dbReference>
<evidence type="ECO:0000256" key="3">
    <source>
        <dbReference type="ARBA" id="ARBA00022801"/>
    </source>
</evidence>
<reference evidence="12 14" key="2">
    <citation type="submission" date="2018-10" db="EMBL/GenBank/DDBJ databases">
        <title>Genomic Encyclopedia of Type Strains, Phase IV (KMG-IV): sequencing the most valuable type-strain genomes for metagenomic binning, comparative biology and taxonomic classification.</title>
        <authorList>
            <person name="Goeker M."/>
        </authorList>
    </citation>
    <scope>NUCLEOTIDE SEQUENCE [LARGE SCALE GENOMIC DNA]</scope>
    <source>
        <strain evidence="12 14">DSM 19791</strain>
    </source>
</reference>
<keyword evidence="14" id="KW-1185">Reference proteome</keyword>
<dbReference type="EC" id="3.1.2.20" evidence="5"/>
<dbReference type="PANTHER" id="PTHR11066:SF34">
    <property type="entry name" value="ACYL-COENZYME A THIOESTERASE 8"/>
    <property type="match status" value="1"/>
</dbReference>
<organism evidence="11 13">
    <name type="scientific">Sphingosinicella microcystinivorans</name>
    <dbReference type="NCBI Taxonomy" id="335406"/>
    <lineage>
        <taxon>Bacteria</taxon>
        <taxon>Pseudomonadati</taxon>
        <taxon>Pseudomonadota</taxon>
        <taxon>Alphaproteobacteria</taxon>
        <taxon>Sphingomonadales</taxon>
        <taxon>Sphingosinicellaceae</taxon>
        <taxon>Sphingosinicella</taxon>
    </lineage>
</organism>
<dbReference type="CDD" id="cd03445">
    <property type="entry name" value="Thioesterase_II_repeat2"/>
    <property type="match status" value="1"/>
</dbReference>
<evidence type="ECO:0000256" key="4">
    <source>
        <dbReference type="ARBA" id="ARBA00023098"/>
    </source>
</evidence>
<dbReference type="InterPro" id="IPR003703">
    <property type="entry name" value="Acyl_CoA_thio"/>
</dbReference>
<dbReference type="SUPFAM" id="SSF54637">
    <property type="entry name" value="Thioesterase/thiol ester dehydrase-isomerase"/>
    <property type="match status" value="2"/>
</dbReference>
<dbReference type="InterPro" id="IPR029069">
    <property type="entry name" value="HotDog_dom_sf"/>
</dbReference>
<dbReference type="EMBL" id="RBWX01000007">
    <property type="protein sequence ID" value="RKS91128.1"/>
    <property type="molecule type" value="Genomic_DNA"/>
</dbReference>
<feature type="domain" description="Acyl-CoA thioesterase 2 C-terminal" evidence="9">
    <location>
        <begin position="154"/>
        <end position="282"/>
    </location>
</feature>
<evidence type="ECO:0000259" key="9">
    <source>
        <dbReference type="Pfam" id="PF02551"/>
    </source>
</evidence>
<dbReference type="CDD" id="cd03444">
    <property type="entry name" value="Thioesterase_II_repeat1"/>
    <property type="match status" value="1"/>
</dbReference>
<dbReference type="PANTHER" id="PTHR11066">
    <property type="entry name" value="ACYL-COA THIOESTERASE"/>
    <property type="match status" value="1"/>
</dbReference>
<evidence type="ECO:0000259" key="10">
    <source>
        <dbReference type="Pfam" id="PF13622"/>
    </source>
</evidence>
<evidence type="ECO:0000256" key="1">
    <source>
        <dbReference type="ARBA" id="ARBA00006538"/>
    </source>
</evidence>
<evidence type="ECO:0000256" key="7">
    <source>
        <dbReference type="ARBA" id="ARBA00071120"/>
    </source>
</evidence>
<evidence type="ECO:0000313" key="13">
    <source>
        <dbReference type="Proteomes" id="UP000275727"/>
    </source>
</evidence>
<reference evidence="11 13" key="1">
    <citation type="submission" date="2018-06" db="EMBL/GenBank/DDBJ databases">
        <title>Complete Genome Sequence of the Microcystin-Degrading Bacterium Sphingosinicella microcystinivorans Strain B-9.</title>
        <authorList>
            <person name="Jin H."/>
            <person name="Nishizawa T."/>
            <person name="Guo Y."/>
            <person name="Nishizawa A."/>
            <person name="Park H."/>
            <person name="Kato H."/>
            <person name="Tsuji K."/>
            <person name="Harada K."/>
        </authorList>
    </citation>
    <scope>NUCLEOTIDE SEQUENCE [LARGE SCALE GENOMIC DNA]</scope>
    <source>
        <strain evidence="11 13">B9</strain>
    </source>
</reference>
<evidence type="ECO:0000256" key="2">
    <source>
        <dbReference type="ARBA" id="ARBA00011881"/>
    </source>
</evidence>
<dbReference type="GO" id="GO:0047617">
    <property type="term" value="F:fatty acyl-CoA hydrolase activity"/>
    <property type="evidence" value="ECO:0007669"/>
    <property type="project" value="UniProtKB-EC"/>
</dbReference>
<evidence type="ECO:0000313" key="11">
    <source>
        <dbReference type="EMBL" id="BBE34049.1"/>
    </source>
</evidence>
<sequence length="289" mass="32755">MNAEEMVADLVSALDLERIEENLFRGRNTGEGFHRLFGGQVIAQALVAASRTVADDRPPHSLHAYFMREGDHSVPVVYQVERDRDGKSFSTRRVIAIQHGRPIFNLAASFQVEEKGLEHQFDMPDVPGPETLISDMDWRLQFADQIPQAALERFLQERPIEFRRVDPSIPGSGARPPQQNIWFKAIAPVPDDAALHRCMLAYASDMTLLSTSERPHNIAWWDEAMQIASLDHALWFHAPFRIDDWLLYVQESPRSSGARGFNRGLIYDRSGVLVASVTQEGLIRKRDLA</sequence>
<keyword evidence="4" id="KW-0443">Lipid metabolism</keyword>
<dbReference type="Proteomes" id="UP000276029">
    <property type="component" value="Unassembled WGS sequence"/>
</dbReference>
<protein>
    <recommendedName>
        <fullName evidence="7">Acyl-CoA thioesterase 2</fullName>
        <ecNumber evidence="5">3.1.2.20</ecNumber>
    </recommendedName>
    <alternativeName>
        <fullName evidence="8">Thioesterase II</fullName>
    </alternativeName>
</protein>